<feature type="compositionally biased region" description="Polar residues" evidence="1">
    <location>
        <begin position="211"/>
        <end position="220"/>
    </location>
</feature>
<feature type="region of interest" description="Disordered" evidence="1">
    <location>
        <begin position="175"/>
        <end position="243"/>
    </location>
</feature>
<reference evidence="2 3" key="1">
    <citation type="journal article" date="2014" name="Genome Biol. Evol.">
        <title>Comparative genomics and transcriptomics analyses reveal divergent lifestyle features of nematode endoparasitic fungus Hirsutella minnesotensis.</title>
        <authorList>
            <person name="Lai Y."/>
            <person name="Liu K."/>
            <person name="Zhang X."/>
            <person name="Zhang X."/>
            <person name="Li K."/>
            <person name="Wang N."/>
            <person name="Shu C."/>
            <person name="Wu Y."/>
            <person name="Wang C."/>
            <person name="Bushley K.E."/>
            <person name="Xiang M."/>
            <person name="Liu X."/>
        </authorList>
    </citation>
    <scope>NUCLEOTIDE SEQUENCE [LARGE SCALE GENOMIC DNA]</scope>
    <source>
        <strain evidence="2 3">3608</strain>
    </source>
</reference>
<feature type="compositionally biased region" description="Basic and acidic residues" evidence="1">
    <location>
        <begin position="85"/>
        <end position="99"/>
    </location>
</feature>
<accession>A0A0F8A279</accession>
<gene>
    <name evidence="2" type="ORF">HIM_10502</name>
</gene>
<organism evidence="2 3">
    <name type="scientific">Hirsutella minnesotensis 3608</name>
    <dbReference type="NCBI Taxonomy" id="1043627"/>
    <lineage>
        <taxon>Eukaryota</taxon>
        <taxon>Fungi</taxon>
        <taxon>Dikarya</taxon>
        <taxon>Ascomycota</taxon>
        <taxon>Pezizomycotina</taxon>
        <taxon>Sordariomycetes</taxon>
        <taxon>Hypocreomycetidae</taxon>
        <taxon>Hypocreales</taxon>
        <taxon>Ophiocordycipitaceae</taxon>
        <taxon>Hirsutella</taxon>
    </lineage>
</organism>
<protein>
    <submittedName>
        <fullName evidence="2">Uncharacterized protein</fullName>
    </submittedName>
</protein>
<dbReference type="AlphaFoldDB" id="A0A0F8A279"/>
<sequence>MPALITLDNPIFWTPPEAHSTCPSVVKSHPPRCPLPRVVTPASLPHACNGADEARVCASAGQALATNNVILISSDEESDLDDVDDGRRHSNVDGQHPDDSLPSIATIAASIATERHEEKTTVRESETVEITGDTRLCCPSGIDRSGQPAAMRTSSPFTSPSRAADILPVAAASLRTGPPVFEDDNAGRNRDASPSCQPRLVSAADPVSLEPQVNPNTTPSKRCGSARSPEVEDGQPSAATSRP</sequence>
<evidence type="ECO:0000256" key="1">
    <source>
        <dbReference type="SAM" id="MobiDB-lite"/>
    </source>
</evidence>
<dbReference type="EMBL" id="KQ030648">
    <property type="protein sequence ID" value="KJZ70099.1"/>
    <property type="molecule type" value="Genomic_DNA"/>
</dbReference>
<proteinExistence type="predicted"/>
<keyword evidence="3" id="KW-1185">Reference proteome</keyword>
<name>A0A0F8A279_9HYPO</name>
<feature type="region of interest" description="Disordered" evidence="1">
    <location>
        <begin position="138"/>
        <end position="161"/>
    </location>
</feature>
<dbReference type="Proteomes" id="UP000054481">
    <property type="component" value="Unassembled WGS sequence"/>
</dbReference>
<feature type="region of interest" description="Disordered" evidence="1">
    <location>
        <begin position="76"/>
        <end position="101"/>
    </location>
</feature>
<feature type="compositionally biased region" description="Polar residues" evidence="1">
    <location>
        <begin position="152"/>
        <end position="161"/>
    </location>
</feature>
<evidence type="ECO:0000313" key="3">
    <source>
        <dbReference type="Proteomes" id="UP000054481"/>
    </source>
</evidence>
<evidence type="ECO:0000313" key="2">
    <source>
        <dbReference type="EMBL" id="KJZ70099.1"/>
    </source>
</evidence>